<dbReference type="InterPro" id="IPR050185">
    <property type="entry name" value="Ub_carboxyl-term_hydrolase"/>
</dbReference>
<proteinExistence type="inferred from homology"/>
<dbReference type="EMBL" id="JANBOI010000671">
    <property type="protein sequence ID" value="KAJ1729116.1"/>
    <property type="molecule type" value="Genomic_DNA"/>
</dbReference>
<name>A0A9W8CVC9_9FUNG</name>
<evidence type="ECO:0000256" key="7">
    <source>
        <dbReference type="ARBA" id="ARBA00022807"/>
    </source>
</evidence>
<gene>
    <name evidence="10" type="primary">DOA4_1</name>
    <name evidence="10" type="ORF">LPJ61_003682</name>
</gene>
<dbReference type="Pfam" id="PF00443">
    <property type="entry name" value="UCH"/>
    <property type="match status" value="1"/>
</dbReference>
<dbReference type="GO" id="GO:0006508">
    <property type="term" value="P:proteolysis"/>
    <property type="evidence" value="ECO:0007669"/>
    <property type="project" value="UniProtKB-KW"/>
</dbReference>
<feature type="domain" description="USP" evidence="9">
    <location>
        <begin position="1"/>
        <end position="309"/>
    </location>
</feature>
<keyword evidence="5" id="KW-0833">Ubl conjugation pathway</keyword>
<keyword evidence="4 10" id="KW-0645">Protease</keyword>
<evidence type="ECO:0000256" key="3">
    <source>
        <dbReference type="ARBA" id="ARBA00012759"/>
    </source>
</evidence>
<evidence type="ECO:0000256" key="8">
    <source>
        <dbReference type="SAM" id="MobiDB-lite"/>
    </source>
</evidence>
<dbReference type="OrthoDB" id="292964at2759"/>
<dbReference type="InterPro" id="IPR038765">
    <property type="entry name" value="Papain-like_cys_pep_sf"/>
</dbReference>
<feature type="compositionally biased region" description="Low complexity" evidence="8">
    <location>
        <begin position="176"/>
        <end position="192"/>
    </location>
</feature>
<dbReference type="PANTHER" id="PTHR21646">
    <property type="entry name" value="UBIQUITIN CARBOXYL-TERMINAL HYDROLASE"/>
    <property type="match status" value="1"/>
</dbReference>
<evidence type="ECO:0000256" key="4">
    <source>
        <dbReference type="ARBA" id="ARBA00022670"/>
    </source>
</evidence>
<sequence>MNSVIQCLVGTDPLTRFILRGEWKKRLIQSGGPHTEIAAEFAQLVEILWRGQFNSVSPARFRTAVANCSEQFAGNNQEDAHEFASFLLDTLHESFNHVNPRPPPEREMTPEETVHFEGLSDGNQALVEWKKCKKRNWSTITSIFQGQIQSRLTCMTCSHTSTTYHTFTELSVPIPTTANSSSSTSTGAASGSSGHGFSLLRRNKQQAPTASNLPVNIYQCLDAYSETEILDGDNMWMCPKCKAKRKATKRLLISRLPDVLTVHLKRFSTVGHFREKLEVDVQVPTQKLFMENYVVPGPHPSTFYNLYGV</sequence>
<reference evidence="10" key="1">
    <citation type="submission" date="2022-07" db="EMBL/GenBank/DDBJ databases">
        <title>Phylogenomic reconstructions and comparative analyses of Kickxellomycotina fungi.</title>
        <authorList>
            <person name="Reynolds N.K."/>
            <person name="Stajich J.E."/>
            <person name="Barry K."/>
            <person name="Grigoriev I.V."/>
            <person name="Crous P."/>
            <person name="Smith M.E."/>
        </authorList>
    </citation>
    <scope>NUCLEOTIDE SEQUENCE</scope>
    <source>
        <strain evidence="10">BCRC 34381</strain>
    </source>
</reference>
<organism evidence="10 11">
    <name type="scientific">Coemansia biformis</name>
    <dbReference type="NCBI Taxonomy" id="1286918"/>
    <lineage>
        <taxon>Eukaryota</taxon>
        <taxon>Fungi</taxon>
        <taxon>Fungi incertae sedis</taxon>
        <taxon>Zoopagomycota</taxon>
        <taxon>Kickxellomycotina</taxon>
        <taxon>Kickxellomycetes</taxon>
        <taxon>Kickxellales</taxon>
        <taxon>Kickxellaceae</taxon>
        <taxon>Coemansia</taxon>
    </lineage>
</organism>
<dbReference type="AlphaFoldDB" id="A0A9W8CVC9"/>
<keyword evidence="11" id="KW-1185">Reference proteome</keyword>
<dbReference type="GO" id="GO:0004843">
    <property type="term" value="F:cysteine-type deubiquitinase activity"/>
    <property type="evidence" value="ECO:0007669"/>
    <property type="project" value="UniProtKB-EC"/>
</dbReference>
<dbReference type="PROSITE" id="PS50235">
    <property type="entry name" value="USP_3"/>
    <property type="match status" value="1"/>
</dbReference>
<feature type="region of interest" description="Disordered" evidence="8">
    <location>
        <begin position="176"/>
        <end position="198"/>
    </location>
</feature>
<keyword evidence="6 10" id="KW-0378">Hydrolase</keyword>
<comment type="caution">
    <text evidence="10">The sequence shown here is derived from an EMBL/GenBank/DDBJ whole genome shotgun (WGS) entry which is preliminary data.</text>
</comment>
<evidence type="ECO:0000259" key="9">
    <source>
        <dbReference type="PROSITE" id="PS50235"/>
    </source>
</evidence>
<evidence type="ECO:0000256" key="1">
    <source>
        <dbReference type="ARBA" id="ARBA00000707"/>
    </source>
</evidence>
<accession>A0A9W8CVC9</accession>
<comment type="catalytic activity">
    <reaction evidence="1">
        <text>Thiol-dependent hydrolysis of ester, thioester, amide, peptide and isopeptide bonds formed by the C-terminal Gly of ubiquitin (a 76-residue protein attached to proteins as an intracellular targeting signal).</text>
        <dbReference type="EC" id="3.4.19.12"/>
    </reaction>
</comment>
<evidence type="ECO:0000256" key="2">
    <source>
        <dbReference type="ARBA" id="ARBA00009085"/>
    </source>
</evidence>
<dbReference type="Gene3D" id="3.90.70.10">
    <property type="entry name" value="Cysteine proteinases"/>
    <property type="match status" value="1"/>
</dbReference>
<evidence type="ECO:0000313" key="11">
    <source>
        <dbReference type="Proteomes" id="UP001143981"/>
    </source>
</evidence>
<dbReference type="PANTHER" id="PTHR21646:SF95">
    <property type="entry name" value="UBIQUITIN CARBOXYL-TERMINAL HYDROLASE 4-RELATED"/>
    <property type="match status" value="1"/>
</dbReference>
<dbReference type="InterPro" id="IPR028889">
    <property type="entry name" value="USP"/>
</dbReference>
<keyword evidence="7" id="KW-0788">Thiol protease</keyword>
<dbReference type="Proteomes" id="UP001143981">
    <property type="component" value="Unassembled WGS sequence"/>
</dbReference>
<dbReference type="GO" id="GO:0016579">
    <property type="term" value="P:protein deubiquitination"/>
    <property type="evidence" value="ECO:0007669"/>
    <property type="project" value="InterPro"/>
</dbReference>
<dbReference type="EC" id="3.4.19.12" evidence="3"/>
<evidence type="ECO:0000313" key="10">
    <source>
        <dbReference type="EMBL" id="KAJ1729116.1"/>
    </source>
</evidence>
<dbReference type="InterPro" id="IPR001394">
    <property type="entry name" value="Peptidase_C19_UCH"/>
</dbReference>
<protein>
    <recommendedName>
        <fullName evidence="3">ubiquitinyl hydrolase 1</fullName>
        <ecNumber evidence="3">3.4.19.12</ecNumber>
    </recommendedName>
</protein>
<evidence type="ECO:0000256" key="6">
    <source>
        <dbReference type="ARBA" id="ARBA00022801"/>
    </source>
</evidence>
<dbReference type="CDD" id="cd02674">
    <property type="entry name" value="Peptidase_C19R"/>
    <property type="match status" value="1"/>
</dbReference>
<evidence type="ECO:0000256" key="5">
    <source>
        <dbReference type="ARBA" id="ARBA00022786"/>
    </source>
</evidence>
<feature type="non-terminal residue" evidence="10">
    <location>
        <position position="309"/>
    </location>
</feature>
<comment type="similarity">
    <text evidence="2">Belongs to the peptidase C19 family.</text>
</comment>
<dbReference type="SUPFAM" id="SSF54001">
    <property type="entry name" value="Cysteine proteinases"/>
    <property type="match status" value="1"/>
</dbReference>